<dbReference type="FunCoup" id="K3WPK2">
    <property type="interactions" value="672"/>
</dbReference>
<organism evidence="16 17">
    <name type="scientific">Globisporangium ultimum (strain ATCC 200006 / CBS 805.95 / DAOM BR144)</name>
    <name type="common">Pythium ultimum</name>
    <dbReference type="NCBI Taxonomy" id="431595"/>
    <lineage>
        <taxon>Eukaryota</taxon>
        <taxon>Sar</taxon>
        <taxon>Stramenopiles</taxon>
        <taxon>Oomycota</taxon>
        <taxon>Peronosporomycetes</taxon>
        <taxon>Pythiales</taxon>
        <taxon>Pythiaceae</taxon>
        <taxon>Globisporangium</taxon>
    </lineage>
</organism>
<evidence type="ECO:0000256" key="12">
    <source>
        <dbReference type="SAM" id="MobiDB-lite"/>
    </source>
</evidence>
<keyword evidence="8 10" id="KW-0234">DNA repair</keyword>
<dbReference type="PANTHER" id="PTHR13980:SF15">
    <property type="entry name" value="FACT COMPLEX SUBUNIT SPT16"/>
    <property type="match status" value="1"/>
</dbReference>
<dbReference type="InterPro" id="IPR056595">
    <property type="entry name" value="Fact-SPT16_PH"/>
</dbReference>
<accession>K3WPK2</accession>
<dbReference type="Gene3D" id="2.30.29.30">
    <property type="entry name" value="Pleckstrin-homology domain (PH domain)/Phosphotyrosine-binding domain (PTB)"/>
    <property type="match status" value="1"/>
</dbReference>
<evidence type="ECO:0000256" key="8">
    <source>
        <dbReference type="ARBA" id="ARBA00023204"/>
    </source>
</evidence>
<dbReference type="Gene3D" id="2.30.29.150">
    <property type="match status" value="1"/>
</dbReference>
<feature type="compositionally biased region" description="Basic and acidic residues" evidence="12">
    <location>
        <begin position="520"/>
        <end position="571"/>
    </location>
</feature>
<dbReference type="OMA" id="YHINTIP"/>
<dbReference type="InterPro" id="IPR029149">
    <property type="entry name" value="Creatin/AminoP/Spt16_N"/>
</dbReference>
<dbReference type="SMART" id="SM01285">
    <property type="entry name" value="FACT-Spt16_Nlob"/>
    <property type="match status" value="1"/>
</dbReference>
<feature type="region of interest" description="Disordered" evidence="12">
    <location>
        <begin position="1"/>
        <end position="25"/>
    </location>
</feature>
<dbReference type="Pfam" id="PF08644">
    <property type="entry name" value="SPT16"/>
    <property type="match status" value="1"/>
</dbReference>
<dbReference type="Pfam" id="PF08512">
    <property type="entry name" value="Rttp106-like_middle"/>
    <property type="match status" value="1"/>
</dbReference>
<keyword evidence="2 10" id="KW-0158">Chromosome</keyword>
<keyword evidence="17" id="KW-1185">Reference proteome</keyword>
<evidence type="ECO:0000313" key="17">
    <source>
        <dbReference type="Proteomes" id="UP000019132"/>
    </source>
</evidence>
<feature type="region of interest" description="Disordered" evidence="12">
    <location>
        <begin position="990"/>
        <end position="1108"/>
    </location>
</feature>
<dbReference type="InterPro" id="IPR013953">
    <property type="entry name" value="FACT_SPT16_M"/>
</dbReference>
<dbReference type="Pfam" id="PF14826">
    <property type="entry name" value="FACT-Spt16_Nlob"/>
    <property type="match status" value="1"/>
</dbReference>
<dbReference type="Gene3D" id="3.40.350.10">
    <property type="entry name" value="Creatinase/prolidase N-terminal domain"/>
    <property type="match status" value="1"/>
</dbReference>
<name>K3WPK2_GLOUD</name>
<feature type="compositionally biased region" description="Basic residues" evidence="12">
    <location>
        <begin position="1092"/>
        <end position="1108"/>
    </location>
</feature>
<dbReference type="FunFam" id="2.30.29.30:FF:000017">
    <property type="entry name" value="FACT complex subunit SPT16"/>
    <property type="match status" value="1"/>
</dbReference>
<dbReference type="AlphaFoldDB" id="K3WPK2"/>
<feature type="compositionally biased region" description="Basic and acidic residues" evidence="12">
    <location>
        <begin position="1064"/>
        <end position="1081"/>
    </location>
</feature>
<dbReference type="InterPro" id="IPR013719">
    <property type="entry name" value="RTT106/SPT16-like_middle_dom"/>
</dbReference>
<keyword evidence="6 11" id="KW-0175">Coiled coil</keyword>
<evidence type="ECO:0000259" key="14">
    <source>
        <dbReference type="SMART" id="SM01286"/>
    </source>
</evidence>
<keyword evidence="4 10" id="KW-0227">DNA damage</keyword>
<dbReference type="InterPro" id="IPR011993">
    <property type="entry name" value="PH-like_dom_sf"/>
</dbReference>
<evidence type="ECO:0000256" key="2">
    <source>
        <dbReference type="ARBA" id="ARBA00022454"/>
    </source>
</evidence>
<protein>
    <recommendedName>
        <fullName evidence="10">FACT complex subunit</fullName>
    </recommendedName>
</protein>
<dbReference type="Proteomes" id="UP000019132">
    <property type="component" value="Unassembled WGS sequence"/>
</dbReference>
<reference evidence="16" key="3">
    <citation type="submission" date="2015-02" db="UniProtKB">
        <authorList>
            <consortium name="EnsemblProtists"/>
        </authorList>
    </citation>
    <scope>IDENTIFICATION</scope>
    <source>
        <strain evidence="16">DAOM BR144</strain>
    </source>
</reference>
<dbReference type="GO" id="GO:0006260">
    <property type="term" value="P:DNA replication"/>
    <property type="evidence" value="ECO:0007669"/>
    <property type="project" value="UniProtKB-KW"/>
</dbReference>
<comment type="function">
    <text evidence="10">Component of the FACT complex, a general chromatin factor that acts to reorganize nucleosomes. The FACT complex is involved in multiple processes that require DNA as a template such as mRNA elongation, DNA replication and DNA repair. During transcription elongation the FACT complex acts as a histone chaperone that both destabilizes and restores nucleosomal structure. It facilitates the passage of RNA polymerase II and transcription by promoting the dissociation of one histone H2A-H2B dimer from the nucleosome, then subsequently promotes the reestablishment of the nucleosome following the passage of RNA polymerase II.</text>
</comment>
<feature type="region of interest" description="Disordered" evidence="12">
    <location>
        <begin position="479"/>
        <end position="571"/>
    </location>
</feature>
<comment type="subcellular location">
    <subcellularLocation>
        <location evidence="10">Nucleus</location>
    </subcellularLocation>
    <subcellularLocation>
        <location evidence="10">Chromosome</location>
    </subcellularLocation>
</comment>
<comment type="subunit">
    <text evidence="10">Component of the FACT complex.</text>
</comment>
<feature type="domain" description="FACT complex subunit SPT16 N-terminal lobe" evidence="13">
    <location>
        <begin position="48"/>
        <end position="210"/>
    </location>
</feature>
<dbReference type="eggNOG" id="KOG1189">
    <property type="taxonomic scope" value="Eukaryota"/>
</dbReference>
<reference evidence="17" key="1">
    <citation type="journal article" date="2010" name="Genome Biol.">
        <title>Genome sequence of the necrotrophic plant pathogen Pythium ultimum reveals original pathogenicity mechanisms and effector repertoire.</title>
        <authorList>
            <person name="Levesque C.A."/>
            <person name="Brouwer H."/>
            <person name="Cano L."/>
            <person name="Hamilton J.P."/>
            <person name="Holt C."/>
            <person name="Huitema E."/>
            <person name="Raffaele S."/>
            <person name="Robideau G.P."/>
            <person name="Thines M."/>
            <person name="Win J."/>
            <person name="Zerillo M.M."/>
            <person name="Beakes G.W."/>
            <person name="Boore J.L."/>
            <person name="Busam D."/>
            <person name="Dumas B."/>
            <person name="Ferriera S."/>
            <person name="Fuerstenberg S.I."/>
            <person name="Gachon C.M."/>
            <person name="Gaulin E."/>
            <person name="Govers F."/>
            <person name="Grenville-Briggs L."/>
            <person name="Horner N."/>
            <person name="Hostetler J."/>
            <person name="Jiang R.H."/>
            <person name="Johnson J."/>
            <person name="Krajaejun T."/>
            <person name="Lin H."/>
            <person name="Meijer H.J."/>
            <person name="Moore B."/>
            <person name="Morris P."/>
            <person name="Phuntmart V."/>
            <person name="Puiu D."/>
            <person name="Shetty J."/>
            <person name="Stajich J.E."/>
            <person name="Tripathy S."/>
            <person name="Wawra S."/>
            <person name="van West P."/>
            <person name="Whitty B.R."/>
            <person name="Coutinho P.M."/>
            <person name="Henrissat B."/>
            <person name="Martin F."/>
            <person name="Thomas P.D."/>
            <person name="Tyler B.M."/>
            <person name="De Vries R.P."/>
            <person name="Kamoun S."/>
            <person name="Yandell M."/>
            <person name="Tisserat N."/>
            <person name="Buell C.R."/>
        </authorList>
    </citation>
    <scope>NUCLEOTIDE SEQUENCE</scope>
    <source>
        <strain evidence="17">DAOM:BR144</strain>
    </source>
</reference>
<evidence type="ECO:0000259" key="13">
    <source>
        <dbReference type="SMART" id="SM01285"/>
    </source>
</evidence>
<keyword evidence="5 10" id="KW-0805">Transcription regulation</keyword>
<dbReference type="FunFam" id="2.30.29.210:FF:000001">
    <property type="entry name" value="FACT complex subunit spt16"/>
    <property type="match status" value="1"/>
</dbReference>
<dbReference type="InterPro" id="IPR029148">
    <property type="entry name" value="FACT-SPT16_Nlobe"/>
</dbReference>
<feature type="coiled-coil region" evidence="11">
    <location>
        <begin position="676"/>
        <end position="703"/>
    </location>
</feature>
<dbReference type="InterPro" id="IPR000994">
    <property type="entry name" value="Pept_M24"/>
</dbReference>
<reference evidence="17" key="2">
    <citation type="submission" date="2010-04" db="EMBL/GenBank/DDBJ databases">
        <authorList>
            <person name="Buell R."/>
            <person name="Hamilton J."/>
            <person name="Hostetler J."/>
        </authorList>
    </citation>
    <scope>NUCLEOTIDE SEQUENCE [LARGE SCALE GENOMIC DNA]</scope>
    <source>
        <strain evidence="17">DAOM:BR144</strain>
    </source>
</reference>
<dbReference type="Pfam" id="PF00557">
    <property type="entry name" value="Peptidase_M24"/>
    <property type="match status" value="1"/>
</dbReference>
<evidence type="ECO:0000259" key="15">
    <source>
        <dbReference type="SMART" id="SM01287"/>
    </source>
</evidence>
<comment type="similarity">
    <text evidence="1 10">Belongs to the peptidase M24 family. SPT16 subfamily.</text>
</comment>
<dbReference type="PANTHER" id="PTHR13980">
    <property type="entry name" value="CDC68 RELATED"/>
    <property type="match status" value="1"/>
</dbReference>
<dbReference type="GO" id="GO:0035101">
    <property type="term" value="C:FACT complex"/>
    <property type="evidence" value="ECO:0007669"/>
    <property type="project" value="UniProtKB-UniRule"/>
</dbReference>
<dbReference type="FunFam" id="3.40.350.10:FF:000006">
    <property type="entry name" value="FACT complex subunit SPT16"/>
    <property type="match status" value="1"/>
</dbReference>
<evidence type="ECO:0000256" key="5">
    <source>
        <dbReference type="ARBA" id="ARBA00023015"/>
    </source>
</evidence>
<keyword evidence="7 10" id="KW-0804">Transcription</keyword>
<feature type="compositionally biased region" description="Acidic residues" evidence="12">
    <location>
        <begin position="1020"/>
        <end position="1063"/>
    </location>
</feature>
<dbReference type="InParanoid" id="K3WPK2"/>
<evidence type="ECO:0000256" key="11">
    <source>
        <dbReference type="SAM" id="Coils"/>
    </source>
</evidence>
<dbReference type="VEuPathDB" id="FungiDB:PYU1_G006880"/>
<dbReference type="GO" id="GO:0006281">
    <property type="term" value="P:DNA repair"/>
    <property type="evidence" value="ECO:0007669"/>
    <property type="project" value="UniProtKB-UniRule"/>
</dbReference>
<evidence type="ECO:0000256" key="6">
    <source>
        <dbReference type="ARBA" id="ARBA00023054"/>
    </source>
</evidence>
<dbReference type="GO" id="GO:0006368">
    <property type="term" value="P:transcription elongation by RNA polymerase II"/>
    <property type="evidence" value="ECO:0007669"/>
    <property type="project" value="TreeGrafter"/>
</dbReference>
<keyword evidence="9 10" id="KW-0539">Nucleus</keyword>
<feature type="compositionally biased region" description="Basic and acidic residues" evidence="12">
    <location>
        <begin position="483"/>
        <end position="500"/>
    </location>
</feature>
<dbReference type="GO" id="GO:0010468">
    <property type="term" value="P:regulation of gene expression"/>
    <property type="evidence" value="ECO:0007669"/>
    <property type="project" value="UniProtKB-ARBA"/>
</dbReference>
<evidence type="ECO:0000256" key="7">
    <source>
        <dbReference type="ARBA" id="ARBA00023163"/>
    </source>
</evidence>
<dbReference type="GO" id="GO:0031491">
    <property type="term" value="F:nucleosome binding"/>
    <property type="evidence" value="ECO:0007669"/>
    <property type="project" value="TreeGrafter"/>
</dbReference>
<feature type="domain" description="FACT complex subunit SPT16 middle" evidence="14">
    <location>
        <begin position="592"/>
        <end position="747"/>
    </location>
</feature>
<dbReference type="Pfam" id="PF24824">
    <property type="entry name" value="PH_SPT16"/>
    <property type="match status" value="1"/>
</dbReference>
<dbReference type="Gene3D" id="3.90.230.10">
    <property type="entry name" value="Creatinase/methionine aminopeptidase superfamily"/>
    <property type="match status" value="1"/>
</dbReference>
<dbReference type="STRING" id="431595.K3WPK2"/>
<evidence type="ECO:0000256" key="9">
    <source>
        <dbReference type="ARBA" id="ARBA00023242"/>
    </source>
</evidence>
<dbReference type="InterPro" id="IPR040258">
    <property type="entry name" value="Spt16"/>
</dbReference>
<evidence type="ECO:0000256" key="1">
    <source>
        <dbReference type="ARBA" id="ARBA00010779"/>
    </source>
</evidence>
<dbReference type="EnsemblProtists" id="PYU1_T006894">
    <property type="protein sequence ID" value="PYU1_T006894"/>
    <property type="gene ID" value="PYU1_G006880"/>
</dbReference>
<dbReference type="FunFam" id="3.90.230.10:FF:000005">
    <property type="entry name" value="FACT complex subunit spt16"/>
    <property type="match status" value="1"/>
</dbReference>
<evidence type="ECO:0000313" key="16">
    <source>
        <dbReference type="EnsemblProtists" id="PYU1_T006894"/>
    </source>
</evidence>
<feature type="domain" description="Histone chaperone RTT106/FACT complex subunit SPT16-like middle" evidence="15">
    <location>
        <begin position="868"/>
        <end position="958"/>
    </location>
</feature>
<proteinExistence type="inferred from homology"/>
<dbReference type="EMBL" id="GL376560">
    <property type="status" value="NOT_ANNOTATED_CDS"/>
    <property type="molecule type" value="Genomic_DNA"/>
</dbReference>
<dbReference type="FunFam" id="2.30.29.150:FF:000005">
    <property type="entry name" value="FACT complex subunit SPT16"/>
    <property type="match status" value="1"/>
</dbReference>
<evidence type="ECO:0000256" key="4">
    <source>
        <dbReference type="ARBA" id="ARBA00022763"/>
    </source>
</evidence>
<dbReference type="SMART" id="SM01286">
    <property type="entry name" value="SPT16"/>
    <property type="match status" value="1"/>
</dbReference>
<evidence type="ECO:0000256" key="10">
    <source>
        <dbReference type="RuleBase" id="RU367052"/>
    </source>
</evidence>
<sequence>MEEAPVKSEPVAAPAIKKEPSGDANGGVIVKKENGEAVAPAAKGLPQLNGAVFFRRLKTLYKSWADHKRGATWGDADSFCVLAGKPQPDESGYRKSAVLQIFLLGFLEFPETLMVFTPKTLYVLTAGKKYTMLESILSGNDSSDVKLVLLKRNKADGNAENYKILTDAIKESGEKVGMLTKESPQGDLVASFQKALDDTKLEQVDVTKGIEIALSVKEEEELENIRWAGALTTKIFKLKFMEDMEMIIDDEKKVSHEKISNDIEEVFEDPTKVKVSIDPVDIEPCYPPIVQSGGKYDLKPSAQSDSENMKYDVIICSLGARYKGYCSNVGRTFFIDPSSSMEKSYELLLEAHDMCVKELRPGKTIAKVVEKVRKFIQSRNPTLFAKLTKNLGFGIGLEFRESCNLLTPKNNTVVVEGMAFNVAFGFQGIPIPESQRKKKKLDNYSVFLADTVVVLKDETKYYTKVAKGWSKVRYDIDDDKDEEAAPKKSSSESKLKESKSSRNGVETLPSGTRNQVLQLRLRDQQRQLEGKETDQERRDRHQAELMRRKREEAMRRLEEQNSEKSDDRKREKNILAYRGPKDYPSELRERQVMVDMRAESVILPINGVPVPFHISTIKNVSKSEEDKATYLRINFYVPGTSLGRDVLPAMQNVITKFPNKMFIKELGFRSSDAHNLNNQFRLIKELQKRVKQREQREQEESDLVVQEDLILTRDRRVPRLIDLSARPHVTGRKTHGTLEAHANGVRFMTNKNQKMDILYSNIKHAIFQPCDKELVVLIHFHLKNHIMIGKKKQNDVQFYTEVIEGSQTLDNRRRSMYDPDELDEENRERALREKLNTTFKEFCHKMEGVSERYGKPVVFDIPYRELGFMGTPFKEMVLLQPSVHCLVSLTDMPFFIISLDEVEHVHFERVMFSSKNFDVVFIFKNFDVAPMRISAVSTNELERIKEWLDDIDICFTTGTANLNWKSIMTTIKADNRFYLDADEDGVPKPAGWEFLKMDGSDDEDDAEEEAEDSTYSASSSDEDESGSDSSGSDESDWASIVDEDSSEEPSEDEEDAPSWDELEREAQAADRLHASEKRGRDDDDDDEDYRRSSKKKKSSSSKGSSSRR</sequence>
<evidence type="ECO:0000256" key="3">
    <source>
        <dbReference type="ARBA" id="ARBA00022705"/>
    </source>
</evidence>
<dbReference type="HOGENOM" id="CLU_004627_1_0_1"/>
<feature type="compositionally biased region" description="Acidic residues" evidence="12">
    <location>
        <begin position="1000"/>
        <end position="1012"/>
    </location>
</feature>
<dbReference type="Gene3D" id="2.30.29.210">
    <property type="entry name" value="FACT complex subunit Spt16p/Cdc68p"/>
    <property type="match status" value="1"/>
</dbReference>
<dbReference type="SUPFAM" id="SSF55920">
    <property type="entry name" value="Creatinase/aminopeptidase"/>
    <property type="match status" value="1"/>
</dbReference>
<dbReference type="InterPro" id="IPR036005">
    <property type="entry name" value="Creatinase/aminopeptidase-like"/>
</dbReference>
<dbReference type="SMART" id="SM01287">
    <property type="entry name" value="Rtt106"/>
    <property type="match status" value="1"/>
</dbReference>
<keyword evidence="3 10" id="KW-0235">DNA replication</keyword>